<dbReference type="PANTHER" id="PTHR34203">
    <property type="entry name" value="METHYLTRANSFERASE, FKBM FAMILY PROTEIN"/>
    <property type="match status" value="1"/>
</dbReference>
<keyword evidence="2" id="KW-0808">Transferase</keyword>
<dbReference type="InterPro" id="IPR052514">
    <property type="entry name" value="SAM-dependent_MTase"/>
</dbReference>
<protein>
    <submittedName>
        <fullName evidence="2">FkbM family methyltransferase</fullName>
    </submittedName>
</protein>
<dbReference type="AlphaFoldDB" id="A0A4R1NS90"/>
<evidence type="ECO:0000313" key="3">
    <source>
        <dbReference type="Proteomes" id="UP000295673"/>
    </source>
</evidence>
<reference evidence="2 3" key="1">
    <citation type="submission" date="2019-03" db="EMBL/GenBank/DDBJ databases">
        <title>Genomic Encyclopedia of Archaeal and Bacterial Type Strains, Phase II (KMG-II): from individual species to whole genera.</title>
        <authorList>
            <person name="Goeker M."/>
        </authorList>
    </citation>
    <scope>NUCLEOTIDE SEQUENCE [LARGE SCALE GENOMIC DNA]</scope>
    <source>
        <strain evidence="2 3">DSM 26433</strain>
    </source>
</reference>
<keyword evidence="2" id="KW-0489">Methyltransferase</keyword>
<dbReference type="Proteomes" id="UP000295673">
    <property type="component" value="Unassembled WGS sequence"/>
</dbReference>
<accession>A0A4R1NS90</accession>
<gene>
    <name evidence="2" type="ORF">BXY66_0151</name>
</gene>
<comment type="caution">
    <text evidence="2">The sequence shown here is derived from an EMBL/GenBank/DDBJ whole genome shotgun (WGS) entry which is preliminary data.</text>
</comment>
<dbReference type="RefSeq" id="WP_132858279.1">
    <property type="nucleotide sequence ID" value="NZ_SMGR01000001.1"/>
</dbReference>
<dbReference type="OrthoDB" id="4104638at2"/>
<proteinExistence type="predicted"/>
<sequence length="263" mass="29921">MPVTTKTKFAQWLYALQWRLAPHEIETRYLSRRLPAGALDTFVDVGANIGMYTHTLRPKARRIFSFEPNAGLFEHTRHFYASATCIVEPMGVDDTNGSATLRIPAKDGIESVDLGTIAQGNKFDTSEHDAIHSFDIRTVAIDSYFSDHDGRIDLIKVDVEGNEFNVVKGAHERIRQDRPVWLIETELRHSDKVNDLFDLLETEGYRACYVARDNRLKDVSPADLKTLQSPENLAIRSRNPLSRVYVNNFFFVHPDCRIAALLT</sequence>
<dbReference type="EMBL" id="SMGR01000001">
    <property type="protein sequence ID" value="TCL08118.1"/>
    <property type="molecule type" value="Genomic_DNA"/>
</dbReference>
<dbReference type="InterPro" id="IPR029063">
    <property type="entry name" value="SAM-dependent_MTases_sf"/>
</dbReference>
<organism evidence="2 3">
    <name type="scientific">Shimia isoporae</name>
    <dbReference type="NCBI Taxonomy" id="647720"/>
    <lineage>
        <taxon>Bacteria</taxon>
        <taxon>Pseudomonadati</taxon>
        <taxon>Pseudomonadota</taxon>
        <taxon>Alphaproteobacteria</taxon>
        <taxon>Rhodobacterales</taxon>
        <taxon>Roseobacteraceae</taxon>
    </lineage>
</organism>
<dbReference type="GO" id="GO:0008168">
    <property type="term" value="F:methyltransferase activity"/>
    <property type="evidence" value="ECO:0007669"/>
    <property type="project" value="UniProtKB-KW"/>
</dbReference>
<keyword evidence="3" id="KW-1185">Reference proteome</keyword>
<dbReference type="PANTHER" id="PTHR34203:SF15">
    <property type="entry name" value="SLL1173 PROTEIN"/>
    <property type="match status" value="1"/>
</dbReference>
<dbReference type="NCBIfam" id="TIGR01444">
    <property type="entry name" value="fkbM_fam"/>
    <property type="match status" value="1"/>
</dbReference>
<dbReference type="Gene3D" id="3.40.50.150">
    <property type="entry name" value="Vaccinia Virus protein VP39"/>
    <property type="match status" value="1"/>
</dbReference>
<evidence type="ECO:0000259" key="1">
    <source>
        <dbReference type="Pfam" id="PF05050"/>
    </source>
</evidence>
<name>A0A4R1NS90_9RHOB</name>
<feature type="domain" description="Methyltransferase FkbM" evidence="1">
    <location>
        <begin position="44"/>
        <end position="206"/>
    </location>
</feature>
<dbReference type="Pfam" id="PF05050">
    <property type="entry name" value="Methyltransf_21"/>
    <property type="match status" value="1"/>
</dbReference>
<dbReference type="InterPro" id="IPR006342">
    <property type="entry name" value="FkbM_mtfrase"/>
</dbReference>
<dbReference type="SUPFAM" id="SSF53335">
    <property type="entry name" value="S-adenosyl-L-methionine-dependent methyltransferases"/>
    <property type="match status" value="1"/>
</dbReference>
<dbReference type="GO" id="GO:0032259">
    <property type="term" value="P:methylation"/>
    <property type="evidence" value="ECO:0007669"/>
    <property type="project" value="UniProtKB-KW"/>
</dbReference>
<evidence type="ECO:0000313" key="2">
    <source>
        <dbReference type="EMBL" id="TCL08118.1"/>
    </source>
</evidence>